<dbReference type="InterPro" id="IPR027417">
    <property type="entry name" value="P-loop_NTPase"/>
</dbReference>
<evidence type="ECO:0000256" key="6">
    <source>
        <dbReference type="SAM" id="Coils"/>
    </source>
</evidence>
<protein>
    <recommendedName>
        <fullName evidence="7">Dynamin N-terminal domain-containing protein</fullName>
    </recommendedName>
</protein>
<keyword evidence="2" id="KW-0547">Nucleotide-binding</keyword>
<dbReference type="EMBL" id="CP002629">
    <property type="protein sequence ID" value="AEB10461.1"/>
    <property type="molecule type" value="Genomic_DNA"/>
</dbReference>
<sequence length="749" mass="84812">MHDPRTIDVKTNLSGQVEVLSALILELAALFPGGTQQAEHWRRILENLQTHFSEDRCRVAVVGTVKSGKSTLINSLLGRDLLKRGAGIVTAMITRVESGSRLQALLLFKNWEEVNGELNSALSFFPSPMLLERKGAFDIRRQADRELLVGVLAQVNQDQLLSQDMMDKNYVLVQSFLEGYSSIQEFLDEGRQRLELSEDQVVRHQQMVAHEALAVYLRDARLTAPFPWPAQGMELGDCQGSDSPIPQHLAQVQNYLIGADLVIYVISSRVGLRQADYKFLTDLKRMRLWDNCVFVINLDLNELEDATAAQKLVQRWQRELAAFQAEPPVFAFSALDNLLNRLKQQGVSLTPKDLGKLLTWESDAASTEFSRNEAARFEGYLREMLANRQTRLLLSGSLGQLQTVSQGVREWIALQNAFLSDNVAAFQTARERLERRRWPLESLMSSLGSAMQGGVQELKLELRQRLDRFFDFRHGDIGPIITRFIENYEGSLETLEIGEQVSAFMSGVYLVYQTFQQRLLLFLTEEINLKILDFIRLQEEWLQKRLTQVLEPLLSPLQDALNLYYQEIEGLGIPATAPRVATSPWTKPEALQPKLFSLEISLSWRIRSEALLRFGINLVGEALGRLKKLWRKQASKPKPDRLRASLADALQTIKTQTLGEMAASLLDYNEGLKFRYFFPLLEHLAQSQESALKSSLTALLLDFEGFQEALTEQSHQKAERRQQLVDLARRLEQLETASAALAAAASQVG</sequence>
<dbReference type="HOGENOM" id="CLU_371205_0_0_7"/>
<dbReference type="InterPro" id="IPR027094">
    <property type="entry name" value="Mitofusin_fam"/>
</dbReference>
<evidence type="ECO:0000256" key="1">
    <source>
        <dbReference type="ARBA" id="ARBA00004370"/>
    </source>
</evidence>
<dbReference type="GO" id="GO:0005525">
    <property type="term" value="F:GTP binding"/>
    <property type="evidence" value="ECO:0007669"/>
    <property type="project" value="UniProtKB-KW"/>
</dbReference>
<evidence type="ECO:0000256" key="4">
    <source>
        <dbReference type="ARBA" id="ARBA00023134"/>
    </source>
</evidence>
<accession>F2NDW4</accession>
<dbReference type="PANTHER" id="PTHR10465">
    <property type="entry name" value="TRANSMEMBRANE GTPASE FZO1"/>
    <property type="match status" value="1"/>
</dbReference>
<keyword evidence="5" id="KW-0472">Membrane</keyword>
<dbReference type="KEGG" id="dao:Desac_2646"/>
<dbReference type="InterPro" id="IPR045063">
    <property type="entry name" value="Dynamin_N"/>
</dbReference>
<name>F2NDW4_DESAR</name>
<evidence type="ECO:0000313" key="8">
    <source>
        <dbReference type="EMBL" id="AEB10461.1"/>
    </source>
</evidence>
<dbReference type="STRING" id="880072.Desac_2646"/>
<dbReference type="GO" id="GO:0008053">
    <property type="term" value="P:mitochondrial fusion"/>
    <property type="evidence" value="ECO:0007669"/>
    <property type="project" value="TreeGrafter"/>
</dbReference>
<keyword evidence="9" id="KW-1185">Reference proteome</keyword>
<evidence type="ECO:0000259" key="7">
    <source>
        <dbReference type="Pfam" id="PF00350"/>
    </source>
</evidence>
<feature type="coiled-coil region" evidence="6">
    <location>
        <begin position="717"/>
        <end position="744"/>
    </location>
</feature>
<keyword evidence="4" id="KW-0342">GTP-binding</keyword>
<evidence type="ECO:0000256" key="5">
    <source>
        <dbReference type="ARBA" id="ARBA00023136"/>
    </source>
</evidence>
<dbReference type="eggNOG" id="COG0699">
    <property type="taxonomic scope" value="Bacteria"/>
</dbReference>
<dbReference type="GO" id="GO:0016020">
    <property type="term" value="C:membrane"/>
    <property type="evidence" value="ECO:0007669"/>
    <property type="project" value="UniProtKB-SubCell"/>
</dbReference>
<feature type="domain" description="Dynamin N-terminal" evidence="7">
    <location>
        <begin position="59"/>
        <end position="288"/>
    </location>
</feature>
<dbReference type="SUPFAM" id="SSF52540">
    <property type="entry name" value="P-loop containing nucleoside triphosphate hydrolases"/>
    <property type="match status" value="1"/>
</dbReference>
<gene>
    <name evidence="8" type="ordered locus">Desac_2646</name>
</gene>
<keyword evidence="6" id="KW-0175">Coiled coil</keyword>
<dbReference type="Pfam" id="PF00350">
    <property type="entry name" value="Dynamin_N"/>
    <property type="match status" value="1"/>
</dbReference>
<dbReference type="AlphaFoldDB" id="F2NDW4"/>
<evidence type="ECO:0000256" key="2">
    <source>
        <dbReference type="ARBA" id="ARBA00022741"/>
    </source>
</evidence>
<dbReference type="Gene3D" id="3.40.50.300">
    <property type="entry name" value="P-loop containing nucleotide triphosphate hydrolases"/>
    <property type="match status" value="2"/>
</dbReference>
<evidence type="ECO:0000256" key="3">
    <source>
        <dbReference type="ARBA" id="ARBA00022801"/>
    </source>
</evidence>
<comment type="subcellular location">
    <subcellularLocation>
        <location evidence="1">Membrane</location>
    </subcellularLocation>
</comment>
<evidence type="ECO:0000313" key="9">
    <source>
        <dbReference type="Proteomes" id="UP000000483"/>
    </source>
</evidence>
<reference evidence="9" key="2">
    <citation type="submission" date="2011-03" db="EMBL/GenBank/DDBJ databases">
        <title>The complete genome of Desulfobacca acetoxidans DSM 11109.</title>
        <authorList>
            <consortium name="US DOE Joint Genome Institute (JGI-PGF)"/>
            <person name="Lucas S."/>
            <person name="Copeland A."/>
            <person name="Lapidus A."/>
            <person name="Bruce D."/>
            <person name="Goodwin L."/>
            <person name="Pitluck S."/>
            <person name="Peters L."/>
            <person name="Kyrpides N."/>
            <person name="Mavromatis K."/>
            <person name="Ivanova N."/>
            <person name="Ovchinnikova G."/>
            <person name="Teshima H."/>
            <person name="Detter J.C."/>
            <person name="Han C."/>
            <person name="Land M."/>
            <person name="Hauser L."/>
            <person name="Markowitz V."/>
            <person name="Cheng J.-F."/>
            <person name="Hugenholtz P."/>
            <person name="Woyke T."/>
            <person name="Wu D."/>
            <person name="Spring S."/>
            <person name="Schueler E."/>
            <person name="Brambilla E."/>
            <person name="Klenk H.-P."/>
            <person name="Eisen J.A."/>
        </authorList>
    </citation>
    <scope>NUCLEOTIDE SEQUENCE [LARGE SCALE GENOMIC DNA]</scope>
    <source>
        <strain evidence="9">ATCC 700848 / DSM 11109 / ASRB2</strain>
    </source>
</reference>
<dbReference type="GO" id="GO:0003924">
    <property type="term" value="F:GTPase activity"/>
    <property type="evidence" value="ECO:0007669"/>
    <property type="project" value="InterPro"/>
</dbReference>
<proteinExistence type="predicted"/>
<dbReference type="PANTHER" id="PTHR10465:SF0">
    <property type="entry name" value="SARCALUMENIN"/>
    <property type="match status" value="1"/>
</dbReference>
<keyword evidence="3" id="KW-0378">Hydrolase</keyword>
<dbReference type="Proteomes" id="UP000000483">
    <property type="component" value="Chromosome"/>
</dbReference>
<reference evidence="8 9" key="1">
    <citation type="journal article" date="2011" name="Stand. Genomic Sci.">
        <title>Complete genome sequence of the acetate-degrading sulfate reducer Desulfobacca acetoxidans type strain (ASRB2).</title>
        <authorList>
            <person name="Goker M."/>
            <person name="Teshima H."/>
            <person name="Lapidus A."/>
            <person name="Nolan M."/>
            <person name="Lucas S."/>
            <person name="Hammon N."/>
            <person name="Deshpande S."/>
            <person name="Cheng J.F."/>
            <person name="Tapia R."/>
            <person name="Han C."/>
            <person name="Goodwin L."/>
            <person name="Pitluck S."/>
            <person name="Huntemann M."/>
            <person name="Liolios K."/>
            <person name="Ivanova N."/>
            <person name="Pagani I."/>
            <person name="Mavromatis K."/>
            <person name="Ovchinikova G."/>
            <person name="Pati A."/>
            <person name="Chen A."/>
            <person name="Palaniappan K."/>
            <person name="Land M."/>
            <person name="Hauser L."/>
            <person name="Brambilla E.M."/>
            <person name="Rohde M."/>
            <person name="Spring S."/>
            <person name="Detter J.C."/>
            <person name="Woyke T."/>
            <person name="Bristow J."/>
            <person name="Eisen J.A."/>
            <person name="Markowitz V."/>
            <person name="Hugenholtz P."/>
            <person name="Kyrpides N.C."/>
            <person name="Klenk H.P."/>
        </authorList>
    </citation>
    <scope>NUCLEOTIDE SEQUENCE [LARGE SCALE GENOMIC DNA]</scope>
    <source>
        <strain evidence="9">ATCC 700848 / DSM 11109 / ASRB2</strain>
    </source>
</reference>
<organism evidence="8 9">
    <name type="scientific">Desulfobacca acetoxidans (strain ATCC 700848 / DSM 11109 / ASRB2)</name>
    <dbReference type="NCBI Taxonomy" id="880072"/>
    <lineage>
        <taxon>Bacteria</taxon>
        <taxon>Pseudomonadati</taxon>
        <taxon>Thermodesulfobacteriota</taxon>
        <taxon>Desulfobaccia</taxon>
        <taxon>Desulfobaccales</taxon>
        <taxon>Desulfobaccaceae</taxon>
        <taxon>Desulfobacca</taxon>
    </lineage>
</organism>